<dbReference type="Proteomes" id="UP000237647">
    <property type="component" value="Unassembled WGS sequence"/>
</dbReference>
<protein>
    <submittedName>
        <fullName evidence="2">Uncharacterized protein</fullName>
    </submittedName>
</protein>
<evidence type="ECO:0000256" key="1">
    <source>
        <dbReference type="SAM" id="Phobius"/>
    </source>
</evidence>
<reference evidence="2 3" key="1">
    <citation type="submission" date="2018-03" db="EMBL/GenBank/DDBJ databases">
        <title>Genomic Encyclopedia of Type Strains, Phase III (KMG-III): the genomes of soil and plant-associated and newly described type strains.</title>
        <authorList>
            <person name="Whitman W."/>
        </authorList>
    </citation>
    <scope>NUCLEOTIDE SEQUENCE [LARGE SCALE GENOMIC DNA]</scope>
    <source>
        <strain evidence="2 3">CGMCC 1.12152</strain>
    </source>
</reference>
<organism evidence="2 3">
    <name type="scientific">Vreelandella songnenensis</name>
    <dbReference type="NCBI Taxonomy" id="1176243"/>
    <lineage>
        <taxon>Bacteria</taxon>
        <taxon>Pseudomonadati</taxon>
        <taxon>Pseudomonadota</taxon>
        <taxon>Gammaproteobacteria</taxon>
        <taxon>Oceanospirillales</taxon>
        <taxon>Halomonadaceae</taxon>
        <taxon>Vreelandella</taxon>
    </lineage>
</organism>
<keyword evidence="1" id="KW-1133">Transmembrane helix</keyword>
<keyword evidence="1" id="KW-0812">Transmembrane</keyword>
<keyword evidence="3" id="KW-1185">Reference proteome</keyword>
<feature type="transmembrane region" description="Helical" evidence="1">
    <location>
        <begin position="12"/>
        <end position="30"/>
    </location>
</feature>
<dbReference type="OrthoDB" id="6105601at2"/>
<dbReference type="PROSITE" id="PS51257">
    <property type="entry name" value="PROKAR_LIPOPROTEIN"/>
    <property type="match status" value="1"/>
</dbReference>
<dbReference type="EMBL" id="PVTK01000002">
    <property type="protein sequence ID" value="PRY65790.1"/>
    <property type="molecule type" value="Genomic_DNA"/>
</dbReference>
<keyword evidence="1" id="KW-0472">Membrane</keyword>
<evidence type="ECO:0000313" key="3">
    <source>
        <dbReference type="Proteomes" id="UP000237647"/>
    </source>
</evidence>
<gene>
    <name evidence="2" type="ORF">B0H98_102322</name>
</gene>
<sequence length="144" mass="15331">MQQTVRRWATGAVLGVSIVALSGCGTMFHPERKGQLSGQIDPVVAVANGVGLLFFIVPGVIAYAVDFSNGTIYLPSNNSASIDVLHLDGELNVASLEKLLSDKAGQPVSLESELVKIEEMTNLEEALAMVRMSGVLDEERLATM</sequence>
<dbReference type="RefSeq" id="WP_106374178.1">
    <property type="nucleotide sequence ID" value="NZ_PVTK01000002.1"/>
</dbReference>
<dbReference type="AlphaFoldDB" id="A0A2T0V6J0"/>
<name>A0A2T0V6J0_9GAMM</name>
<proteinExistence type="predicted"/>
<evidence type="ECO:0000313" key="2">
    <source>
        <dbReference type="EMBL" id="PRY65790.1"/>
    </source>
</evidence>
<accession>A0A2T0V6J0</accession>
<comment type="caution">
    <text evidence="2">The sequence shown here is derived from an EMBL/GenBank/DDBJ whole genome shotgun (WGS) entry which is preliminary data.</text>
</comment>
<feature type="transmembrane region" description="Helical" evidence="1">
    <location>
        <begin position="42"/>
        <end position="65"/>
    </location>
</feature>